<dbReference type="AlphaFoldDB" id="B8YQB6"/>
<evidence type="ECO:0000313" key="1">
    <source>
        <dbReference type="EMBL" id="ACL80754.1"/>
    </source>
</evidence>
<sequence>MFNTTRKPILPCSGPVPSDDARIVDRLDRDTDPFGVSRTQFPALHLLRVGHPGLREVRISKVGANHPVDQAVPIDEDVRVLVAPGAYEDLQLPGNPSKLCYFFVAGRYPPFPLYVGILRLSSDNRSDGTTYAIAATASTGDRPGALAHWAFQLKRTIVVPSSVSVEGGEGDEHIKI</sequence>
<organism evidence="1">
    <name type="scientific">Alternaria sp. FA0703</name>
    <dbReference type="NCBI Taxonomy" id="588201"/>
    <lineage>
        <taxon>Eukaryota</taxon>
        <taxon>Fungi</taxon>
        <taxon>Dikarya</taxon>
        <taxon>Ascomycota</taxon>
        <taxon>Pezizomycotina</taxon>
        <taxon>Dothideomycetes</taxon>
        <taxon>Pleosporomycetidae</taxon>
        <taxon>Pleosporales</taxon>
        <taxon>Pleosporineae</taxon>
        <taxon>Pleosporaceae</taxon>
        <taxon>Alternaria</taxon>
    </lineage>
</organism>
<name>B8YQB6_9PLEO</name>
<protein>
    <submittedName>
        <fullName evidence="1">Uncharacterized protein</fullName>
    </submittedName>
</protein>
<dbReference type="EMBL" id="FJ595832">
    <property type="protein sequence ID" value="ACL80754.1"/>
    <property type="molecule type" value="mRNA"/>
</dbReference>
<reference evidence="1" key="1">
    <citation type="submission" date="2008-12" db="EMBL/GenBank/DDBJ databases">
        <title>Complete nucleotide sequences of three dsRNA segments from fungal isolate of the genus Alternaria.</title>
        <authorList>
            <person name="Tian Q."/>
            <person name="Chen J."/>
        </authorList>
    </citation>
    <scope>NUCLEOTIDE SEQUENCE</scope>
    <source>
        <strain evidence="1">FA0703</strain>
    </source>
</reference>
<proteinExistence type="evidence at transcript level"/>
<accession>B8YQB6</accession>